<dbReference type="SMART" id="SM00923">
    <property type="entry name" value="MbtH"/>
    <property type="match status" value="1"/>
</dbReference>
<dbReference type="EMBL" id="BGZL01000005">
    <property type="protein sequence ID" value="GBQ00855.1"/>
    <property type="molecule type" value="Genomic_DNA"/>
</dbReference>
<keyword evidence="4" id="KW-1185">Reference proteome</keyword>
<dbReference type="Proteomes" id="UP000265354">
    <property type="component" value="Unassembled WGS sequence"/>
</dbReference>
<evidence type="ECO:0000313" key="5">
    <source>
        <dbReference type="Proteomes" id="UP000265354"/>
    </source>
</evidence>
<evidence type="ECO:0000313" key="4">
    <source>
        <dbReference type="Proteomes" id="UP000245051"/>
    </source>
</evidence>
<feature type="domain" description="MbtH-like" evidence="1">
    <location>
        <begin position="2"/>
        <end position="52"/>
    </location>
</feature>
<dbReference type="Proteomes" id="UP000245051">
    <property type="component" value="Chromosome"/>
</dbReference>
<dbReference type="EMBL" id="CP029254">
    <property type="protein sequence ID" value="AWK10177.1"/>
    <property type="molecule type" value="Genomic_DNA"/>
</dbReference>
<sequence>MTTEQTEGSRQRVVFNDEEQYSLWPVGRELPAGWHAEGTEGSREECLARIAEVWTDMRPLSLRRRMDESSAA</sequence>
<organism evidence="3 5">
    <name type="scientific">Streptomyces spongiicola</name>
    <dbReference type="NCBI Taxonomy" id="1690221"/>
    <lineage>
        <taxon>Bacteria</taxon>
        <taxon>Bacillati</taxon>
        <taxon>Actinomycetota</taxon>
        <taxon>Actinomycetes</taxon>
        <taxon>Kitasatosporales</taxon>
        <taxon>Streptomycetaceae</taxon>
        <taxon>Streptomyces</taxon>
    </lineage>
</organism>
<dbReference type="PANTHER" id="PTHR38444">
    <property type="entry name" value="ENTEROBACTIN BIOSYNTHESIS PROTEIN YBDZ"/>
    <property type="match status" value="1"/>
</dbReference>
<dbReference type="PANTHER" id="PTHR38444:SF1">
    <property type="entry name" value="ENTEROBACTIN BIOSYNTHESIS PROTEIN YBDZ"/>
    <property type="match status" value="1"/>
</dbReference>
<dbReference type="RefSeq" id="WP_033946713.1">
    <property type="nucleotide sequence ID" value="NZ_BGZL01000005.1"/>
</dbReference>
<gene>
    <name evidence="2" type="ORF">DDQ41_16145</name>
    <name evidence="3" type="ORF">SSP531S_22770</name>
</gene>
<dbReference type="InterPro" id="IPR038020">
    <property type="entry name" value="MbtH-like_sf"/>
</dbReference>
<dbReference type="AlphaFoldDB" id="A0A2S1Z1C7"/>
<dbReference type="GO" id="GO:0019290">
    <property type="term" value="P:siderophore biosynthetic process"/>
    <property type="evidence" value="ECO:0007669"/>
    <property type="project" value="TreeGrafter"/>
</dbReference>
<evidence type="ECO:0000313" key="3">
    <source>
        <dbReference type="EMBL" id="GBQ00855.1"/>
    </source>
</evidence>
<dbReference type="KEGG" id="sspo:DDQ41_16145"/>
<dbReference type="InterPro" id="IPR037407">
    <property type="entry name" value="MLP_fam"/>
</dbReference>
<reference evidence="2 4" key="1">
    <citation type="submission" date="2018-05" db="EMBL/GenBank/DDBJ databases">
        <title>Complete genome sequence of the Type Strain of Streptomyces spongiicola HNM0071, the producer of staurosporine.</title>
        <authorList>
            <person name="Zhou S."/>
            <person name="Huang X."/>
        </authorList>
    </citation>
    <scope>NUCLEOTIDE SEQUENCE [LARGE SCALE GENOMIC DNA]</scope>
    <source>
        <strain evidence="2 4">HNM0071</strain>
    </source>
</reference>
<proteinExistence type="predicted"/>
<name>A0A2S1Z1C7_9ACTN</name>
<dbReference type="OrthoDB" id="7584480at2"/>
<reference evidence="3 5" key="2">
    <citation type="submission" date="2018-07" db="EMBL/GenBank/DDBJ databases">
        <title>Whole Genome Shotgun Sequence of Streptomyces spongiicola strain 531S.</title>
        <authorList>
            <person name="Dohra H."/>
            <person name="Kodani S."/>
        </authorList>
    </citation>
    <scope>NUCLEOTIDE SEQUENCE [LARGE SCALE GENOMIC DNA]</scope>
    <source>
        <strain evidence="3 5">531S</strain>
    </source>
</reference>
<dbReference type="Pfam" id="PF03621">
    <property type="entry name" value="MbtH"/>
    <property type="match status" value="1"/>
</dbReference>
<dbReference type="GO" id="GO:0005829">
    <property type="term" value="C:cytosol"/>
    <property type="evidence" value="ECO:0007669"/>
    <property type="project" value="TreeGrafter"/>
</dbReference>
<evidence type="ECO:0000259" key="1">
    <source>
        <dbReference type="SMART" id="SM00923"/>
    </source>
</evidence>
<dbReference type="SUPFAM" id="SSF160582">
    <property type="entry name" value="MbtH-like"/>
    <property type="match status" value="1"/>
</dbReference>
<dbReference type="Gene3D" id="3.90.820.10">
    <property type="entry name" value="Structural Genomics, Unknown Function 30-nov-00 1gh9 Mol_id"/>
    <property type="match status" value="1"/>
</dbReference>
<evidence type="ECO:0000313" key="2">
    <source>
        <dbReference type="EMBL" id="AWK10177.1"/>
    </source>
</evidence>
<accession>A0A2S1Z1C7</accession>
<dbReference type="InterPro" id="IPR005153">
    <property type="entry name" value="MbtH-like_dom"/>
</dbReference>
<protein>
    <submittedName>
        <fullName evidence="3">Antibiotic synthesis protein MbtH</fullName>
    </submittedName>
</protein>